<sequence length="129" mass="14179">MSEFRGAIWWNELMTHDIDHAQAWYRRVCGWRYQTTPAADGGDYHVAYLGAQPVAGMLDMSGMARHADTSSQWVTYVAVDDLENALRQTETGGGRIARDPFDVPHVGRIAIVHDSVGALLGLIVPAAAR</sequence>
<dbReference type="InterPro" id="IPR004360">
    <property type="entry name" value="Glyas_Fos-R_dOase_dom"/>
</dbReference>
<dbReference type="EMBL" id="JASMWN010000002">
    <property type="protein sequence ID" value="MDU9002930.1"/>
    <property type="molecule type" value="Genomic_DNA"/>
</dbReference>
<reference evidence="3" key="1">
    <citation type="submission" date="2023-05" db="EMBL/GenBank/DDBJ databases">
        <title>Sedimentitalea sp. nov. JM2-8.</title>
        <authorList>
            <person name="Huang J."/>
        </authorList>
    </citation>
    <scope>NUCLEOTIDE SEQUENCE [LARGE SCALE GENOMIC DNA]</scope>
    <source>
        <strain evidence="3">KHS03</strain>
    </source>
</reference>
<accession>A0ABU3V9T4</accession>
<evidence type="ECO:0000313" key="2">
    <source>
        <dbReference type="EMBL" id="MDU9002930.1"/>
    </source>
</evidence>
<keyword evidence="3" id="KW-1185">Reference proteome</keyword>
<dbReference type="InterPro" id="IPR029068">
    <property type="entry name" value="Glyas_Bleomycin-R_OHBP_Dase"/>
</dbReference>
<dbReference type="PANTHER" id="PTHR33993:SF14">
    <property type="entry name" value="GB|AAF24581.1"/>
    <property type="match status" value="1"/>
</dbReference>
<evidence type="ECO:0000259" key="1">
    <source>
        <dbReference type="Pfam" id="PF00903"/>
    </source>
</evidence>
<dbReference type="SUPFAM" id="SSF54593">
    <property type="entry name" value="Glyoxalase/Bleomycin resistance protein/Dihydroxybiphenyl dioxygenase"/>
    <property type="match status" value="1"/>
</dbReference>
<dbReference type="CDD" id="cd07247">
    <property type="entry name" value="SgaA_N_like"/>
    <property type="match status" value="1"/>
</dbReference>
<dbReference type="RefSeq" id="WP_316773416.1">
    <property type="nucleotide sequence ID" value="NZ_JASMWN010000002.1"/>
</dbReference>
<proteinExistence type="predicted"/>
<dbReference type="Pfam" id="PF00903">
    <property type="entry name" value="Glyoxalase"/>
    <property type="match status" value="1"/>
</dbReference>
<gene>
    <name evidence="2" type="ORF">QO231_03555</name>
</gene>
<protein>
    <submittedName>
        <fullName evidence="2">VOC family protein</fullName>
    </submittedName>
</protein>
<comment type="caution">
    <text evidence="2">The sequence shown here is derived from an EMBL/GenBank/DDBJ whole genome shotgun (WGS) entry which is preliminary data.</text>
</comment>
<name>A0ABU3V9T4_9RHOB</name>
<evidence type="ECO:0000313" key="3">
    <source>
        <dbReference type="Proteomes" id="UP001255416"/>
    </source>
</evidence>
<dbReference type="Proteomes" id="UP001255416">
    <property type="component" value="Unassembled WGS sequence"/>
</dbReference>
<dbReference type="PANTHER" id="PTHR33993">
    <property type="entry name" value="GLYOXALASE-RELATED"/>
    <property type="match status" value="1"/>
</dbReference>
<organism evidence="2 3">
    <name type="scientific">Sedimentitalea todarodis</name>
    <dbReference type="NCBI Taxonomy" id="1631240"/>
    <lineage>
        <taxon>Bacteria</taxon>
        <taxon>Pseudomonadati</taxon>
        <taxon>Pseudomonadota</taxon>
        <taxon>Alphaproteobacteria</taxon>
        <taxon>Rhodobacterales</taxon>
        <taxon>Paracoccaceae</taxon>
        <taxon>Sedimentitalea</taxon>
    </lineage>
</organism>
<dbReference type="Gene3D" id="3.10.180.10">
    <property type="entry name" value="2,3-Dihydroxybiphenyl 1,2-Dioxygenase, domain 1"/>
    <property type="match status" value="1"/>
</dbReference>
<dbReference type="InterPro" id="IPR052164">
    <property type="entry name" value="Anthracycline_SecMetBiosynth"/>
</dbReference>
<feature type="domain" description="Glyoxalase/fosfomycin resistance/dioxygenase" evidence="1">
    <location>
        <begin position="13"/>
        <end position="118"/>
    </location>
</feature>